<sequence>METLITIISLIVAGVSCIGGLYFNTRNSSKADTDRVIEEAKKDAKLEVKMEEVVRSNAQLSADVKSLLSEFQKTSERMTLNESSIKSLHKRVDYLFDKMGIDRRITDTVPDNKDSLGGVK</sequence>
<name>A0A8S5QRR1_9CAUD</name>
<protein>
    <submittedName>
        <fullName evidence="2">Phosphodiesterase</fullName>
    </submittedName>
</protein>
<feature type="transmembrane region" description="Helical" evidence="1">
    <location>
        <begin position="6"/>
        <end position="25"/>
    </location>
</feature>
<keyword evidence="1" id="KW-1133">Transmembrane helix</keyword>
<dbReference type="EMBL" id="BK015712">
    <property type="protein sequence ID" value="DAE21429.1"/>
    <property type="molecule type" value="Genomic_DNA"/>
</dbReference>
<evidence type="ECO:0000256" key="1">
    <source>
        <dbReference type="SAM" id="Phobius"/>
    </source>
</evidence>
<evidence type="ECO:0000313" key="2">
    <source>
        <dbReference type="EMBL" id="DAE21429.1"/>
    </source>
</evidence>
<keyword evidence="1" id="KW-0812">Transmembrane</keyword>
<proteinExistence type="predicted"/>
<reference evidence="2" key="1">
    <citation type="journal article" date="2021" name="Proc. Natl. Acad. Sci. U.S.A.">
        <title>A Catalog of Tens of Thousands of Viruses from Human Metagenomes Reveals Hidden Associations with Chronic Diseases.</title>
        <authorList>
            <person name="Tisza M.J."/>
            <person name="Buck C.B."/>
        </authorList>
    </citation>
    <scope>NUCLEOTIDE SEQUENCE</scope>
    <source>
        <strain evidence="2">CtgXL3</strain>
    </source>
</reference>
<keyword evidence="1" id="KW-0472">Membrane</keyword>
<accession>A0A8S5QRR1</accession>
<organism evidence="2">
    <name type="scientific">Myoviridae sp. ctgXL3</name>
    <dbReference type="NCBI Taxonomy" id="2826681"/>
    <lineage>
        <taxon>Viruses</taxon>
        <taxon>Duplodnaviria</taxon>
        <taxon>Heunggongvirae</taxon>
        <taxon>Uroviricota</taxon>
        <taxon>Caudoviricetes</taxon>
    </lineage>
</organism>